<name>A0A178Z2R8_9EURO</name>
<dbReference type="AlphaFoldDB" id="A0A178Z2R8"/>
<keyword evidence="2" id="KW-1185">Reference proteome</keyword>
<accession>A0A178Z2R8</accession>
<dbReference type="Proteomes" id="UP000078343">
    <property type="component" value="Unassembled WGS sequence"/>
</dbReference>
<gene>
    <name evidence="1" type="ORF">AYL99_11634</name>
</gene>
<dbReference type="RefSeq" id="XP_018687466.1">
    <property type="nucleotide sequence ID" value="XM_018843139.1"/>
</dbReference>
<organism evidence="1 2">
    <name type="scientific">Fonsecaea erecta</name>
    <dbReference type="NCBI Taxonomy" id="1367422"/>
    <lineage>
        <taxon>Eukaryota</taxon>
        <taxon>Fungi</taxon>
        <taxon>Dikarya</taxon>
        <taxon>Ascomycota</taxon>
        <taxon>Pezizomycotina</taxon>
        <taxon>Eurotiomycetes</taxon>
        <taxon>Chaetothyriomycetidae</taxon>
        <taxon>Chaetothyriales</taxon>
        <taxon>Herpotrichiellaceae</taxon>
        <taxon>Fonsecaea</taxon>
    </lineage>
</organism>
<dbReference type="GeneID" id="30015802"/>
<protein>
    <submittedName>
        <fullName evidence="1">Uncharacterized protein</fullName>
    </submittedName>
</protein>
<evidence type="ECO:0000313" key="2">
    <source>
        <dbReference type="Proteomes" id="UP000078343"/>
    </source>
</evidence>
<reference evidence="1 2" key="1">
    <citation type="submission" date="2016-04" db="EMBL/GenBank/DDBJ databases">
        <title>Draft genome of Fonsecaea erecta CBS 125763.</title>
        <authorList>
            <person name="Weiss V.A."/>
            <person name="Vicente V.A."/>
            <person name="Raittz R.T."/>
            <person name="Moreno L.F."/>
            <person name="De Souza E.M."/>
            <person name="Pedrosa F.O."/>
            <person name="Steffens M.B."/>
            <person name="Faoro H."/>
            <person name="Tadra-Sfeir M.Z."/>
            <person name="Najafzadeh M.J."/>
            <person name="Felipe M.S."/>
            <person name="Teixeira M."/>
            <person name="Sun J."/>
            <person name="Xi L."/>
            <person name="Gomes R."/>
            <person name="De Azevedo C.M."/>
            <person name="Salgado C.G."/>
            <person name="Da Silva M.B."/>
            <person name="Nascimento M.F."/>
            <person name="Queiroz-Telles F."/>
            <person name="Attili D.S."/>
            <person name="Gorbushina A."/>
        </authorList>
    </citation>
    <scope>NUCLEOTIDE SEQUENCE [LARGE SCALE GENOMIC DNA]</scope>
    <source>
        <strain evidence="1 2">CBS 125763</strain>
    </source>
</reference>
<sequence>MALQAYCPLMEYSDRRRFLNLVYLQIPAGLLPSMVSFPNNAQPRNQQAEWLTWVGMMMLASSHTKDLTWSWGMKIPVPVGPPARQKPFLYPHHTPESIFTHTSVRFTSLPSWHDVLYTSHVPIRRNLHRCPGEPQRGKTHSHVRTTPRSAIFRMVLYVLRHVGHDSAIPESKFGS</sequence>
<dbReference type="EMBL" id="LVYI01000015">
    <property type="protein sequence ID" value="OAP54099.1"/>
    <property type="molecule type" value="Genomic_DNA"/>
</dbReference>
<evidence type="ECO:0000313" key="1">
    <source>
        <dbReference type="EMBL" id="OAP54099.1"/>
    </source>
</evidence>
<comment type="caution">
    <text evidence="1">The sequence shown here is derived from an EMBL/GenBank/DDBJ whole genome shotgun (WGS) entry which is preliminary data.</text>
</comment>
<proteinExistence type="predicted"/>